<gene>
    <name evidence="2" type="ORF">Vbra_15096</name>
</gene>
<dbReference type="InParanoid" id="A0A0G4FDF4"/>
<accession>A0A0G4FDF4</accession>
<evidence type="ECO:0000313" key="3">
    <source>
        <dbReference type="Proteomes" id="UP000041254"/>
    </source>
</evidence>
<feature type="region of interest" description="Disordered" evidence="1">
    <location>
        <begin position="293"/>
        <end position="316"/>
    </location>
</feature>
<dbReference type="EMBL" id="CDMY01000406">
    <property type="protein sequence ID" value="CEM10941.1"/>
    <property type="molecule type" value="Genomic_DNA"/>
</dbReference>
<name>A0A0G4FDF4_VITBC</name>
<organism evidence="2 3">
    <name type="scientific">Vitrella brassicaformis (strain CCMP3155)</name>
    <dbReference type="NCBI Taxonomy" id="1169540"/>
    <lineage>
        <taxon>Eukaryota</taxon>
        <taxon>Sar</taxon>
        <taxon>Alveolata</taxon>
        <taxon>Colpodellida</taxon>
        <taxon>Vitrellaceae</taxon>
        <taxon>Vitrella</taxon>
    </lineage>
</organism>
<feature type="compositionally biased region" description="Acidic residues" evidence="1">
    <location>
        <begin position="158"/>
        <end position="169"/>
    </location>
</feature>
<feature type="compositionally biased region" description="Basic and acidic residues" evidence="1">
    <location>
        <begin position="205"/>
        <end position="219"/>
    </location>
</feature>
<feature type="compositionally biased region" description="Basic and acidic residues" evidence="1">
    <location>
        <begin position="14"/>
        <end position="24"/>
    </location>
</feature>
<evidence type="ECO:0000313" key="2">
    <source>
        <dbReference type="EMBL" id="CEM10941.1"/>
    </source>
</evidence>
<dbReference type="VEuPathDB" id="CryptoDB:Vbra_15096"/>
<feature type="compositionally biased region" description="Polar residues" evidence="1">
    <location>
        <begin position="89"/>
        <end position="100"/>
    </location>
</feature>
<dbReference type="AlphaFoldDB" id="A0A0G4FDF4"/>
<dbReference type="OMA" id="THKHAPE"/>
<dbReference type="OrthoDB" id="1923324at2759"/>
<feature type="compositionally biased region" description="Low complexity" evidence="1">
    <location>
        <begin position="27"/>
        <end position="39"/>
    </location>
</feature>
<feature type="region of interest" description="Disordered" evidence="1">
    <location>
        <begin position="1"/>
        <end position="236"/>
    </location>
</feature>
<reference evidence="2 3" key="1">
    <citation type="submission" date="2014-11" db="EMBL/GenBank/DDBJ databases">
        <authorList>
            <person name="Zhu J."/>
            <person name="Qi W."/>
            <person name="Song R."/>
        </authorList>
    </citation>
    <scope>NUCLEOTIDE SEQUENCE [LARGE SCALE GENOMIC DNA]</scope>
</reference>
<proteinExistence type="predicted"/>
<keyword evidence="3" id="KW-1185">Reference proteome</keyword>
<feature type="compositionally biased region" description="Basic and acidic residues" evidence="1">
    <location>
        <begin position="293"/>
        <end position="308"/>
    </location>
</feature>
<sequence length="316" mass="33578">MRISHASRPLPKPDGQESGEHPHLSDPQQYQQQESVPEQVDGEVKPAVGAATENGNAEDAEKEKDKGGAAATQSQPAPEPSGAPAAQQKGPTVSDPSSEQPKGANKPARPAWRPAGGGHGVSAASKAIKKDGQRGRAAQKRPNGEGEGKGAKKRRTEDDDVKDGEDGEGGEGGGRADEGGAAGGGRDESEEGPAGGQPKRRPKERGRERERERERERGRARGVAAAAAAPPPKGKVNIADDADMQALLAGFNERVKAQKPQQVSYEPRVHNMRDIKKWEAMTGQQYDALSYQDRQKANAEIQRMKDNPTDEAGPPR</sequence>
<dbReference type="Proteomes" id="UP000041254">
    <property type="component" value="Unassembled WGS sequence"/>
</dbReference>
<protein>
    <submittedName>
        <fullName evidence="2">Uncharacterized protein</fullName>
    </submittedName>
</protein>
<evidence type="ECO:0000256" key="1">
    <source>
        <dbReference type="SAM" id="MobiDB-lite"/>
    </source>
</evidence>